<dbReference type="SUPFAM" id="SSF56672">
    <property type="entry name" value="DNA/RNA polymerases"/>
    <property type="match status" value="1"/>
</dbReference>
<dbReference type="Gene3D" id="3.30.70.270">
    <property type="match status" value="1"/>
</dbReference>
<dbReference type="PROSITE" id="PS50507">
    <property type="entry name" value="RDRP_SSRNA_POS"/>
    <property type="match status" value="1"/>
</dbReference>
<organism evidence="7">
    <name type="scientific">Fusarium culmorum virus 1</name>
    <dbReference type="NCBI Taxonomy" id="2711135"/>
    <lineage>
        <taxon>Viruses</taxon>
        <taxon>Riboviria</taxon>
        <taxon>Orthornavirae</taxon>
        <taxon>Pisuviricota</taxon>
        <taxon>Duplopiviricetes</taxon>
        <taxon>Durnavirales</taxon>
        <taxon>Amalgaviridae</taxon>
        <taxon>Unirnavirus</taxon>
        <taxon>Unirnavirus fusarii</taxon>
    </lineage>
</organism>
<evidence type="ECO:0000256" key="3">
    <source>
        <dbReference type="ARBA" id="ARBA00022695"/>
    </source>
</evidence>
<dbReference type="InterPro" id="IPR043502">
    <property type="entry name" value="DNA/RNA_pol_sf"/>
</dbReference>
<dbReference type="Pfam" id="PF00680">
    <property type="entry name" value="RdRP_1"/>
    <property type="match status" value="1"/>
</dbReference>
<keyword evidence="1 7" id="KW-0696">RNA-directed RNA polymerase</keyword>
<dbReference type="InterPro" id="IPR007094">
    <property type="entry name" value="RNA-dir_pol_PSvirus"/>
</dbReference>
<dbReference type="GO" id="GO:0003968">
    <property type="term" value="F:RNA-directed RNA polymerase activity"/>
    <property type="evidence" value="ECO:0007669"/>
    <property type="project" value="UniProtKB-KW"/>
</dbReference>
<dbReference type="EMBL" id="MN187541">
    <property type="protein sequence ID" value="QIC51517.1"/>
    <property type="molecule type" value="Genomic_RNA"/>
</dbReference>
<evidence type="ECO:0000256" key="5">
    <source>
        <dbReference type="ARBA" id="ARBA00022953"/>
    </source>
</evidence>
<evidence type="ECO:0000256" key="2">
    <source>
        <dbReference type="ARBA" id="ARBA00022679"/>
    </source>
</evidence>
<keyword evidence="3" id="KW-0548">Nucleotidyltransferase</keyword>
<reference evidence="7" key="1">
    <citation type="submission" date="2019-07" db="EMBL/GenBank/DDBJ databases">
        <authorList>
            <person name="Mahillon M."/>
        </authorList>
    </citation>
    <scope>NUCLEOTIDE SEQUENCE</scope>
    <source>
        <strain evidence="7">A104-1</strain>
    </source>
</reference>
<protein>
    <submittedName>
        <fullName evidence="7">RNA-dependent RNA polymerase</fullName>
    </submittedName>
</protein>
<keyword evidence="4" id="KW-0547">Nucleotide-binding</keyword>
<dbReference type="InterPro" id="IPR043128">
    <property type="entry name" value="Rev_trsase/Diguanyl_cyclase"/>
</dbReference>
<accession>A0A6C0WZ92</accession>
<proteinExistence type="predicted"/>
<evidence type="ECO:0000256" key="4">
    <source>
        <dbReference type="ARBA" id="ARBA00022741"/>
    </source>
</evidence>
<dbReference type="GO" id="GO:0003723">
    <property type="term" value="F:RNA binding"/>
    <property type="evidence" value="ECO:0007669"/>
    <property type="project" value="InterPro"/>
</dbReference>
<feature type="domain" description="RdRp catalytic" evidence="6">
    <location>
        <begin position="295"/>
        <end position="412"/>
    </location>
</feature>
<keyword evidence="5" id="KW-0693">Viral RNA replication</keyword>
<sequence length="606" mass="69017">MLGGAEWEQVANYEDIMVDWITENPTTASEASGHGVKEWKFFLKEGKTQKKINGVKALGYSPAVRYRYVQPETSDSDYFSRFLDYASDKLGEIEGPAEDVVLSEFVPPSEEDLYEHIAGFGESLGGVIPPLPVDYALLFRELSSVEQWGGTITDYLNPALLPKIKVPSRTSPGIRWKRLGYKTKRQALVPAVIEASRALNRIVGLGECYTVPPCGVAGRGKRVSMERDSKSTGPRKEGRLIVMPDLVRHLLGPLGSIPVMSHLKKMDHSGGGVMLGMGPFQEHYSDIAEWAKGAVSFIFIDFRKFDHRIPREVPRQVMKYIQSKFEDCPGSRAYWKSEFTQLVDTVIAMPNGDVYQKSRGVASGDPWTSIVDSYANWIMLKWIFHQLGLEVKIWTFGDDSVVAVHNKVVNQKDMDSVKEVAWNEFGMNIADDKSYFTDHLVDIDDDPEEQSSGSFLSLYFLATPFGIRPTRPLQDLYELMLKPERNGGTVEWEVVRTSMAYLTFFYNEKARMVLDMYWEWLHETYQIPELSGTYKDLELLRQMDIPWNSFKIEWLNHLPMAAEVELMYKYGHTGFYPPLLWGAWYSKHDRDVSGNTLVDPKLRDPG</sequence>
<evidence type="ECO:0000259" key="6">
    <source>
        <dbReference type="PROSITE" id="PS50507"/>
    </source>
</evidence>
<keyword evidence="2" id="KW-0808">Transferase</keyword>
<dbReference type="GO" id="GO:0039694">
    <property type="term" value="P:viral RNA genome replication"/>
    <property type="evidence" value="ECO:0007669"/>
    <property type="project" value="InterPro"/>
</dbReference>
<evidence type="ECO:0000256" key="1">
    <source>
        <dbReference type="ARBA" id="ARBA00022484"/>
    </source>
</evidence>
<dbReference type="GO" id="GO:0006351">
    <property type="term" value="P:DNA-templated transcription"/>
    <property type="evidence" value="ECO:0007669"/>
    <property type="project" value="InterPro"/>
</dbReference>
<dbReference type="InterPro" id="IPR001205">
    <property type="entry name" value="RNA-dir_pol_C"/>
</dbReference>
<name>A0A6C0WZ92_9VIRU</name>
<evidence type="ECO:0000313" key="7">
    <source>
        <dbReference type="EMBL" id="QIC51517.1"/>
    </source>
</evidence>